<name>C0E9Z4_9FIRM</name>
<gene>
    <name evidence="1" type="ORF">CLOSTMETH_00648</name>
</gene>
<dbReference type="Proteomes" id="UP000003340">
    <property type="component" value="Unassembled WGS sequence"/>
</dbReference>
<dbReference type="AlphaFoldDB" id="C0E9Z4"/>
<evidence type="ECO:0000313" key="2">
    <source>
        <dbReference type="Proteomes" id="UP000003340"/>
    </source>
</evidence>
<organism evidence="1 2">
    <name type="scientific">[Clostridium] methylpentosum DSM 5476</name>
    <dbReference type="NCBI Taxonomy" id="537013"/>
    <lineage>
        <taxon>Bacteria</taxon>
        <taxon>Bacillati</taxon>
        <taxon>Bacillota</taxon>
        <taxon>Clostridia</taxon>
        <taxon>Eubacteriales</taxon>
        <taxon>Oscillospiraceae</taxon>
        <taxon>Oscillospiraceae incertae sedis</taxon>
    </lineage>
</organism>
<reference evidence="1 2" key="2">
    <citation type="submission" date="2009-02" db="EMBL/GenBank/DDBJ databases">
        <title>Draft genome sequence of Clostridium methylpentosum (DSM 5476).</title>
        <authorList>
            <person name="Sudarsanam P."/>
            <person name="Ley R."/>
            <person name="Guruge J."/>
            <person name="Turnbaugh P.J."/>
            <person name="Mahowald M."/>
            <person name="Liep D."/>
            <person name="Gordon J."/>
        </authorList>
    </citation>
    <scope>NUCLEOTIDE SEQUENCE [LARGE SCALE GENOMIC DNA]</scope>
    <source>
        <strain evidence="1 2">DSM 5476</strain>
    </source>
</reference>
<dbReference type="HOGENOM" id="CLU_3198136_0_0_9"/>
<keyword evidence="2" id="KW-1185">Reference proteome</keyword>
<dbReference type="EMBL" id="ACEC01000025">
    <property type="protein sequence ID" value="EEG31749.1"/>
    <property type="molecule type" value="Genomic_DNA"/>
</dbReference>
<reference evidence="1 2" key="1">
    <citation type="submission" date="2009-01" db="EMBL/GenBank/DDBJ databases">
        <authorList>
            <person name="Fulton L."/>
            <person name="Clifton S."/>
            <person name="Fulton B."/>
            <person name="Xu J."/>
            <person name="Minx P."/>
            <person name="Pepin K.H."/>
            <person name="Johnson M."/>
            <person name="Bhonagiri V."/>
            <person name="Nash W.E."/>
            <person name="Mardis E.R."/>
            <person name="Wilson R.K."/>
        </authorList>
    </citation>
    <scope>NUCLEOTIDE SEQUENCE [LARGE SCALE GENOMIC DNA]</scope>
    <source>
        <strain evidence="1 2">DSM 5476</strain>
    </source>
</reference>
<comment type="caution">
    <text evidence="1">The sequence shown here is derived from an EMBL/GenBank/DDBJ whole genome shotgun (WGS) entry which is preliminary data.</text>
</comment>
<proteinExistence type="predicted"/>
<evidence type="ECO:0000313" key="1">
    <source>
        <dbReference type="EMBL" id="EEG31749.1"/>
    </source>
</evidence>
<accession>C0E9Z4</accession>
<sequence>MLDSYSYLLFQDCAEIQEQNLCYQVLWRCFSLPCDSHGIASDDLR</sequence>
<protein>
    <submittedName>
        <fullName evidence="1">Uncharacterized protein</fullName>
    </submittedName>
</protein>